<feature type="signal peptide" evidence="5">
    <location>
        <begin position="1"/>
        <end position="20"/>
    </location>
</feature>
<evidence type="ECO:0000256" key="3">
    <source>
        <dbReference type="ARBA" id="ARBA00022827"/>
    </source>
</evidence>
<dbReference type="InterPro" id="IPR012951">
    <property type="entry name" value="BBE"/>
</dbReference>
<dbReference type="InterPro" id="IPR006094">
    <property type="entry name" value="Oxid_FAD_bind_N"/>
</dbReference>
<evidence type="ECO:0000256" key="5">
    <source>
        <dbReference type="SAM" id="SignalP"/>
    </source>
</evidence>
<keyword evidence="5" id="KW-0732">Signal</keyword>
<dbReference type="Pfam" id="PF01565">
    <property type="entry name" value="FAD_binding_4"/>
    <property type="match status" value="1"/>
</dbReference>
<keyword evidence="8" id="KW-1185">Reference proteome</keyword>
<accession>A0A9P4J8B3</accession>
<proteinExistence type="inferred from homology"/>
<dbReference type="OrthoDB" id="2151789at2759"/>
<dbReference type="SUPFAM" id="SSF56176">
    <property type="entry name" value="FAD-binding/transporter-associated domain-like"/>
    <property type="match status" value="1"/>
</dbReference>
<dbReference type="PROSITE" id="PS51387">
    <property type="entry name" value="FAD_PCMH"/>
    <property type="match status" value="1"/>
</dbReference>
<dbReference type="Pfam" id="PF08031">
    <property type="entry name" value="BBE"/>
    <property type="match status" value="1"/>
</dbReference>
<dbReference type="Gene3D" id="3.30.465.10">
    <property type="match status" value="1"/>
</dbReference>
<evidence type="ECO:0000256" key="4">
    <source>
        <dbReference type="ARBA" id="ARBA00023002"/>
    </source>
</evidence>
<dbReference type="GO" id="GO:0016491">
    <property type="term" value="F:oxidoreductase activity"/>
    <property type="evidence" value="ECO:0007669"/>
    <property type="project" value="UniProtKB-KW"/>
</dbReference>
<dbReference type="InterPro" id="IPR016169">
    <property type="entry name" value="FAD-bd_PCMH_sub2"/>
</dbReference>
<evidence type="ECO:0000256" key="1">
    <source>
        <dbReference type="ARBA" id="ARBA00005466"/>
    </source>
</evidence>
<dbReference type="Proteomes" id="UP000799439">
    <property type="component" value="Unassembled WGS sequence"/>
</dbReference>
<dbReference type="InterPro" id="IPR016166">
    <property type="entry name" value="FAD-bd_PCMH"/>
</dbReference>
<dbReference type="Gene3D" id="3.40.462.20">
    <property type="match status" value="1"/>
</dbReference>
<dbReference type="PANTHER" id="PTHR42973:SF22">
    <property type="entry name" value="FAD-BINDING PCMH-TYPE DOMAIN-CONTAINING PROTEIN-RELATED"/>
    <property type="match status" value="1"/>
</dbReference>
<evidence type="ECO:0000313" key="8">
    <source>
        <dbReference type="Proteomes" id="UP000799439"/>
    </source>
</evidence>
<dbReference type="GO" id="GO:0071949">
    <property type="term" value="F:FAD binding"/>
    <property type="evidence" value="ECO:0007669"/>
    <property type="project" value="InterPro"/>
</dbReference>
<evidence type="ECO:0000313" key="7">
    <source>
        <dbReference type="EMBL" id="KAF2157207.1"/>
    </source>
</evidence>
<gene>
    <name evidence="7" type="ORF">K461DRAFT_218339</name>
</gene>
<reference evidence="7" key="1">
    <citation type="journal article" date="2020" name="Stud. Mycol.">
        <title>101 Dothideomycetes genomes: a test case for predicting lifestyles and emergence of pathogens.</title>
        <authorList>
            <person name="Haridas S."/>
            <person name="Albert R."/>
            <person name="Binder M."/>
            <person name="Bloem J."/>
            <person name="Labutti K."/>
            <person name="Salamov A."/>
            <person name="Andreopoulos B."/>
            <person name="Baker S."/>
            <person name="Barry K."/>
            <person name="Bills G."/>
            <person name="Bluhm B."/>
            <person name="Cannon C."/>
            <person name="Castanera R."/>
            <person name="Culley D."/>
            <person name="Daum C."/>
            <person name="Ezra D."/>
            <person name="Gonzalez J."/>
            <person name="Henrissat B."/>
            <person name="Kuo A."/>
            <person name="Liang C."/>
            <person name="Lipzen A."/>
            <person name="Lutzoni F."/>
            <person name="Magnuson J."/>
            <person name="Mondo S."/>
            <person name="Nolan M."/>
            <person name="Ohm R."/>
            <person name="Pangilinan J."/>
            <person name="Park H.-J."/>
            <person name="Ramirez L."/>
            <person name="Alfaro M."/>
            <person name="Sun H."/>
            <person name="Tritt A."/>
            <person name="Yoshinaga Y."/>
            <person name="Zwiers L.-H."/>
            <person name="Turgeon B."/>
            <person name="Goodwin S."/>
            <person name="Spatafora J."/>
            <person name="Crous P."/>
            <person name="Grigoriev I."/>
        </authorList>
    </citation>
    <scope>NUCLEOTIDE SEQUENCE</scope>
    <source>
        <strain evidence="7">CBS 260.36</strain>
    </source>
</reference>
<dbReference type="AlphaFoldDB" id="A0A9P4J8B3"/>
<name>A0A9P4J8B3_9PEZI</name>
<dbReference type="InterPro" id="IPR050416">
    <property type="entry name" value="FAD-linked_Oxidoreductase"/>
</dbReference>
<evidence type="ECO:0000256" key="2">
    <source>
        <dbReference type="ARBA" id="ARBA00022630"/>
    </source>
</evidence>
<keyword evidence="4" id="KW-0560">Oxidoreductase</keyword>
<sequence>MHNLLLGAAVFAASAANVHGLVIKDVAPGPVACATLATLMGTAKVQQPLSIQMFASRLDYWNAKLSGYSPACAIYPTTSQEVSSALKAIKAAKSRFAIKTGGHNTNTFFASVQDGVLIDMKNMNVRTYDAATNIGTYEPGGVFGDIYDYFQQFNRTVLGARLHDIGTGLVLGGGLSYLSGQYGLACDTFRELEVVLPSGDIVTASPTQNPDLFFAERGGGGNAYGVVTKYTVQTVPSGTFYAGNIYYAFSELDQLTNAMYQFAAHNTDPKAAIIGTVEKFDTPGIFNLDQIFIIFLVYDGPDAGSAFDMFTSIPHLTNTLSQKTYPEVIKMPFPLVTELSRGDNQFRVKAFRTDDDNWRNAVHAWNAWCESNKGLYQFSSLDFQPIQKFLTDASNAQNGGNAMQMPDGPYVWLNFLITTPPWKTADEYNAIQQSFKDMINSIPNSPGLPLFLNDAHYDQNPLSTYSTYSRLQAIKKKYDPDNFFVEYTGGWSFQ</sequence>
<keyword evidence="2" id="KW-0285">Flavoprotein</keyword>
<dbReference type="EMBL" id="ML996081">
    <property type="protein sequence ID" value="KAF2157207.1"/>
    <property type="molecule type" value="Genomic_DNA"/>
</dbReference>
<organism evidence="7 8">
    <name type="scientific">Myriangium duriaei CBS 260.36</name>
    <dbReference type="NCBI Taxonomy" id="1168546"/>
    <lineage>
        <taxon>Eukaryota</taxon>
        <taxon>Fungi</taxon>
        <taxon>Dikarya</taxon>
        <taxon>Ascomycota</taxon>
        <taxon>Pezizomycotina</taxon>
        <taxon>Dothideomycetes</taxon>
        <taxon>Dothideomycetidae</taxon>
        <taxon>Myriangiales</taxon>
        <taxon>Myriangiaceae</taxon>
        <taxon>Myriangium</taxon>
    </lineage>
</organism>
<comment type="caution">
    <text evidence="7">The sequence shown here is derived from an EMBL/GenBank/DDBJ whole genome shotgun (WGS) entry which is preliminary data.</text>
</comment>
<dbReference type="PANTHER" id="PTHR42973">
    <property type="entry name" value="BINDING OXIDOREDUCTASE, PUTATIVE (AFU_ORTHOLOGUE AFUA_1G17690)-RELATED"/>
    <property type="match status" value="1"/>
</dbReference>
<evidence type="ECO:0000259" key="6">
    <source>
        <dbReference type="PROSITE" id="PS51387"/>
    </source>
</evidence>
<comment type="similarity">
    <text evidence="1">Belongs to the oxygen-dependent FAD-linked oxidoreductase family.</text>
</comment>
<feature type="domain" description="FAD-binding PCMH-type" evidence="6">
    <location>
        <begin position="66"/>
        <end position="237"/>
    </location>
</feature>
<feature type="chain" id="PRO_5040264898" evidence="5">
    <location>
        <begin position="21"/>
        <end position="494"/>
    </location>
</feature>
<dbReference type="InterPro" id="IPR036318">
    <property type="entry name" value="FAD-bd_PCMH-like_sf"/>
</dbReference>
<protein>
    <submittedName>
        <fullName evidence="7">FAD-binding domain-containing protein</fullName>
    </submittedName>
</protein>
<keyword evidence="3" id="KW-0274">FAD</keyword>